<organism evidence="2 3">
    <name type="scientific">Streptomyces caniscabiei</name>
    <dbReference type="NCBI Taxonomy" id="2746961"/>
    <lineage>
        <taxon>Bacteria</taxon>
        <taxon>Bacillati</taxon>
        <taxon>Actinomycetota</taxon>
        <taxon>Actinomycetes</taxon>
        <taxon>Kitasatosporales</taxon>
        <taxon>Streptomycetaceae</taxon>
        <taxon>Streptomyces</taxon>
    </lineage>
</organism>
<feature type="region of interest" description="Disordered" evidence="1">
    <location>
        <begin position="37"/>
        <end position="59"/>
    </location>
</feature>
<accession>A0ABU4N0H8</accession>
<dbReference type="RefSeq" id="WP_193382974.1">
    <property type="nucleotide sequence ID" value="NZ_JABXWI010000031.1"/>
</dbReference>
<gene>
    <name evidence="2" type="ORF">PV383_36110</name>
</gene>
<evidence type="ECO:0000313" key="2">
    <source>
        <dbReference type="EMBL" id="MDX3042569.1"/>
    </source>
</evidence>
<comment type="caution">
    <text evidence="2">The sequence shown here is derived from an EMBL/GenBank/DDBJ whole genome shotgun (WGS) entry which is preliminary data.</text>
</comment>
<evidence type="ECO:0000256" key="1">
    <source>
        <dbReference type="SAM" id="MobiDB-lite"/>
    </source>
</evidence>
<evidence type="ECO:0008006" key="4">
    <source>
        <dbReference type="Google" id="ProtNLM"/>
    </source>
</evidence>
<reference evidence="2 3" key="1">
    <citation type="journal article" date="2023" name="Microb. Genom.">
        <title>Mesoterricola silvestris gen. nov., sp. nov., Mesoterricola sediminis sp. nov., Geothrix oryzae sp. nov., Geothrix edaphica sp. nov., Geothrix rubra sp. nov., and Geothrix limicola sp. nov., six novel members of Acidobacteriota isolated from soils.</title>
        <authorList>
            <person name="Weisberg A.J."/>
            <person name="Pearce E."/>
            <person name="Kramer C.G."/>
            <person name="Chang J.H."/>
            <person name="Clarke C.R."/>
        </authorList>
    </citation>
    <scope>NUCLEOTIDE SEQUENCE [LARGE SCALE GENOMIC DNA]</scope>
    <source>
        <strain evidence="2 3">NE20-4-1</strain>
    </source>
</reference>
<sequence length="140" mass="15174">MSGPPDWIVWALAASLAAVPLFLIVASTSALIDRTATKATEPRKDPHVNPKPTTPRTADPDVVLAILRSDDTGPDAPYPCQIGVYCDDCATTVKRDIIVNDRMTKPERLEAARAHLRADGWTCDETGDFCPACQPKETSK</sequence>
<keyword evidence="3" id="KW-1185">Reference proteome</keyword>
<evidence type="ECO:0000313" key="3">
    <source>
        <dbReference type="Proteomes" id="UP001282474"/>
    </source>
</evidence>
<proteinExistence type="predicted"/>
<dbReference type="Proteomes" id="UP001282474">
    <property type="component" value="Unassembled WGS sequence"/>
</dbReference>
<name>A0ABU4N0H8_9ACTN</name>
<protein>
    <recommendedName>
        <fullName evidence="4">Secreted protein</fullName>
    </recommendedName>
</protein>
<dbReference type="EMBL" id="JARAWJ010000039">
    <property type="protein sequence ID" value="MDX3042569.1"/>
    <property type="molecule type" value="Genomic_DNA"/>
</dbReference>